<organism evidence="5 6">
    <name type="scientific">Raphidocelis subcapitata</name>
    <dbReference type="NCBI Taxonomy" id="307507"/>
    <lineage>
        <taxon>Eukaryota</taxon>
        <taxon>Viridiplantae</taxon>
        <taxon>Chlorophyta</taxon>
        <taxon>core chlorophytes</taxon>
        <taxon>Chlorophyceae</taxon>
        <taxon>CS clade</taxon>
        <taxon>Sphaeropleales</taxon>
        <taxon>Selenastraceae</taxon>
        <taxon>Raphidocelis</taxon>
    </lineage>
</organism>
<dbReference type="PROSITE" id="PS50082">
    <property type="entry name" value="WD_REPEATS_2"/>
    <property type="match status" value="2"/>
</dbReference>
<dbReference type="SMART" id="SM00320">
    <property type="entry name" value="WD40"/>
    <property type="match status" value="6"/>
</dbReference>
<keyword evidence="6" id="KW-1185">Reference proteome</keyword>
<evidence type="ECO:0000313" key="5">
    <source>
        <dbReference type="EMBL" id="GBF93927.1"/>
    </source>
</evidence>
<evidence type="ECO:0000256" key="2">
    <source>
        <dbReference type="PROSITE-ProRule" id="PRU00221"/>
    </source>
</evidence>
<feature type="repeat" description="WD" evidence="2">
    <location>
        <begin position="203"/>
        <end position="237"/>
    </location>
</feature>
<dbReference type="Pfam" id="PF00400">
    <property type="entry name" value="WD40"/>
    <property type="match status" value="3"/>
</dbReference>
<feature type="compositionally biased region" description="Gly residues" evidence="3">
    <location>
        <begin position="978"/>
        <end position="996"/>
    </location>
</feature>
<feature type="compositionally biased region" description="Basic and acidic residues" evidence="3">
    <location>
        <begin position="652"/>
        <end position="662"/>
    </location>
</feature>
<accession>A0A2V0P9T3</accession>
<gene>
    <name evidence="5" type="ORF">Rsub_06176</name>
</gene>
<dbReference type="EMBL" id="BDRX01000046">
    <property type="protein sequence ID" value="GBF93927.1"/>
    <property type="molecule type" value="Genomic_DNA"/>
</dbReference>
<dbReference type="InParanoid" id="A0A2V0P9T3"/>
<feature type="region of interest" description="Disordered" evidence="3">
    <location>
        <begin position="590"/>
        <end position="783"/>
    </location>
</feature>
<feature type="compositionally biased region" description="Low complexity" evidence="3">
    <location>
        <begin position="431"/>
        <end position="460"/>
    </location>
</feature>
<reference evidence="5 6" key="1">
    <citation type="journal article" date="2018" name="Sci. Rep.">
        <title>Raphidocelis subcapitata (=Pseudokirchneriella subcapitata) provides an insight into genome evolution and environmental adaptations in the Sphaeropleales.</title>
        <authorList>
            <person name="Suzuki S."/>
            <person name="Yamaguchi H."/>
            <person name="Nakajima N."/>
            <person name="Kawachi M."/>
        </authorList>
    </citation>
    <scope>NUCLEOTIDE SEQUENCE [LARGE SCALE GENOMIC DNA]</scope>
    <source>
        <strain evidence="5 6">NIES-35</strain>
    </source>
</reference>
<dbReference type="Gene3D" id="2.130.10.10">
    <property type="entry name" value="YVTN repeat-like/Quinoprotein amine dehydrogenase"/>
    <property type="match status" value="2"/>
</dbReference>
<dbReference type="OrthoDB" id="427368at2759"/>
<feature type="region of interest" description="Disordered" evidence="3">
    <location>
        <begin position="855"/>
        <end position="882"/>
    </location>
</feature>
<dbReference type="PROSITE" id="PS50102">
    <property type="entry name" value="RRM"/>
    <property type="match status" value="1"/>
</dbReference>
<feature type="compositionally biased region" description="Low complexity" evidence="3">
    <location>
        <begin position="764"/>
        <end position="778"/>
    </location>
</feature>
<sequence length="1006" mass="99755">MAANWQSELKRTWSAACNGAVRAVLLSPRGKVAAATASSIVLFDGPPSFALRRELHGQAAGLTAAAFSCKGTELVSGGADGFLKWWQVDSGEELCSTQFPLGDGAAPAPGGQQLPADPSIPEVACSKGGYVAAASGRLLCIFGPGGEHLHTLDASGDGSLQHVTWLDEATVLGCCGAEATIWRVDAESYEEAGAYGTNPPAHIAQLAMSPNGRYLAAACGNSTIQIWDTQQEGSMDPFLVISEGIDGPVAALSWDASSRLLAAAIGSEALVWDVPGSKEGQAEASYVCIGFEQGTAITCLAFQPNGTLLAAAADNGLCLVFDSATFGAGSVASGLVTHVASGRLASADAGDGGGDGDAGAASVADTGAIAALAWHSTGSLLLGSSTGVVGALQPLRASMQRAQSDAAAAAAVEASGLRRQDSAGGKRRATPQPANGGAPAPQAAKPAGGAGGAPPQRGAPAGWGGEPLSTNGVAGGAAYADASQMGPGGRGRGGRGMGRGRFGPGGMQTPFAPPYAKSPDGRPPGPRPMGAMPDQAQMMQAVGPWGMMPAAMAPHMWRQMGMGYAMTPYGQMMAVPQMQMGGYPAGMPGAAPPMGGPPQGGRGGPYGRGVGGPMPGRGRGGPGGDAGGGRGAMGAPYGGRGRGFPPSAQGEQRGERQPRRDSGQAAAADSEGSPGPESAGDEPAAPAQEQADPQGDGQQQEAQPAVQQQSPPQAQAQQQEQAQQQQQQQQSRALSTSGPRSGPRSSNGDRWQSESGGGGGYRQQGGPAAAQLQAPQAGQPGGAGGMMVRPPYGMAPVYMTFPQAAGMAGGMMPTWGMMGGYPGQMAAYAAPMPGGYMMAYPAAYGAAAAQQAALQSQPSGGSVGADGDARRDGPRGGYGGGGGGGAGQLTTLYVGNLAPTVDEAALAAQFEAFGPVDSAQVIRDRETHEPKGYGFINFSPDAPQAASAAMARLNGTSLPGAFGGRTIRVSPSNKWRSGGVGGGGVGGGGGGGGGGEVVPQAAAGAR</sequence>
<proteinExistence type="predicted"/>
<dbReference type="InterPro" id="IPR035979">
    <property type="entry name" value="RBD_domain_sf"/>
</dbReference>
<dbReference type="InterPro" id="IPR000504">
    <property type="entry name" value="RRM_dom"/>
</dbReference>
<dbReference type="Gene3D" id="3.30.70.330">
    <property type="match status" value="1"/>
</dbReference>
<dbReference type="InterPro" id="IPR015943">
    <property type="entry name" value="WD40/YVTN_repeat-like_dom_sf"/>
</dbReference>
<dbReference type="SMART" id="SM00360">
    <property type="entry name" value="RRM"/>
    <property type="match status" value="1"/>
</dbReference>
<feature type="region of interest" description="Disordered" evidence="3">
    <location>
        <begin position="964"/>
        <end position="1006"/>
    </location>
</feature>
<evidence type="ECO:0000259" key="4">
    <source>
        <dbReference type="PROSITE" id="PS50102"/>
    </source>
</evidence>
<name>A0A2V0P9T3_9CHLO</name>
<keyword evidence="2" id="KW-0853">WD repeat</keyword>
<dbReference type="GO" id="GO:0003723">
    <property type="term" value="F:RNA binding"/>
    <property type="evidence" value="ECO:0007669"/>
    <property type="project" value="UniProtKB-UniRule"/>
</dbReference>
<dbReference type="PANTHER" id="PTHR19879:SF9">
    <property type="entry name" value="TRANSCRIPTION INITIATION FACTOR TFIID SUBUNIT 5"/>
    <property type="match status" value="1"/>
</dbReference>
<dbReference type="Proteomes" id="UP000247498">
    <property type="component" value="Unassembled WGS sequence"/>
</dbReference>
<dbReference type="InterPro" id="IPR012677">
    <property type="entry name" value="Nucleotide-bd_a/b_plait_sf"/>
</dbReference>
<feature type="compositionally biased region" description="Gly residues" evidence="3">
    <location>
        <begin position="597"/>
        <end position="642"/>
    </location>
</feature>
<dbReference type="Pfam" id="PF00076">
    <property type="entry name" value="RRM_1"/>
    <property type="match status" value="1"/>
</dbReference>
<evidence type="ECO:0000256" key="3">
    <source>
        <dbReference type="SAM" id="MobiDB-lite"/>
    </source>
</evidence>
<dbReference type="SUPFAM" id="SSF54928">
    <property type="entry name" value="RNA-binding domain, RBD"/>
    <property type="match status" value="1"/>
</dbReference>
<dbReference type="SUPFAM" id="SSF50978">
    <property type="entry name" value="WD40 repeat-like"/>
    <property type="match status" value="1"/>
</dbReference>
<feature type="repeat" description="WD" evidence="2">
    <location>
        <begin position="55"/>
        <end position="96"/>
    </location>
</feature>
<feature type="domain" description="RRM" evidence="4">
    <location>
        <begin position="890"/>
        <end position="974"/>
    </location>
</feature>
<feature type="compositionally biased region" description="Gly residues" evidence="3">
    <location>
        <begin position="486"/>
        <end position="506"/>
    </location>
</feature>
<dbReference type="InterPro" id="IPR001680">
    <property type="entry name" value="WD40_rpt"/>
</dbReference>
<dbReference type="AlphaFoldDB" id="A0A2V0P9T3"/>
<comment type="caution">
    <text evidence="5">The sequence shown here is derived from an EMBL/GenBank/DDBJ whole genome shotgun (WGS) entry which is preliminary data.</text>
</comment>
<evidence type="ECO:0000256" key="1">
    <source>
        <dbReference type="PROSITE-ProRule" id="PRU00176"/>
    </source>
</evidence>
<dbReference type="InterPro" id="IPR036322">
    <property type="entry name" value="WD40_repeat_dom_sf"/>
</dbReference>
<evidence type="ECO:0000313" key="6">
    <source>
        <dbReference type="Proteomes" id="UP000247498"/>
    </source>
</evidence>
<feature type="region of interest" description="Disordered" evidence="3">
    <location>
        <begin position="411"/>
        <end position="533"/>
    </location>
</feature>
<dbReference type="STRING" id="307507.A0A2V0P9T3"/>
<feature type="compositionally biased region" description="Low complexity" evidence="3">
    <location>
        <begin position="681"/>
        <end position="746"/>
    </location>
</feature>
<dbReference type="PANTHER" id="PTHR19879">
    <property type="entry name" value="TRANSCRIPTION INITIATION FACTOR TFIID"/>
    <property type="match status" value="1"/>
</dbReference>
<protein>
    <recommendedName>
        <fullName evidence="4">RRM domain-containing protein</fullName>
    </recommendedName>
</protein>
<keyword evidence="1" id="KW-0694">RNA-binding</keyword>